<protein>
    <submittedName>
        <fullName evidence="2">Uncharacterized protein</fullName>
    </submittedName>
</protein>
<keyword evidence="1" id="KW-0732">Signal</keyword>
<organism evidence="2 3">
    <name type="scientific">Durusdinium trenchii</name>
    <dbReference type="NCBI Taxonomy" id="1381693"/>
    <lineage>
        <taxon>Eukaryota</taxon>
        <taxon>Sar</taxon>
        <taxon>Alveolata</taxon>
        <taxon>Dinophyceae</taxon>
        <taxon>Suessiales</taxon>
        <taxon>Symbiodiniaceae</taxon>
        <taxon>Durusdinium</taxon>
    </lineage>
</organism>
<reference evidence="2 3" key="1">
    <citation type="submission" date="2024-02" db="EMBL/GenBank/DDBJ databases">
        <authorList>
            <person name="Chen Y."/>
            <person name="Shah S."/>
            <person name="Dougan E. K."/>
            <person name="Thang M."/>
            <person name="Chan C."/>
        </authorList>
    </citation>
    <scope>NUCLEOTIDE SEQUENCE [LARGE SCALE GENOMIC DNA]</scope>
</reference>
<comment type="caution">
    <text evidence="2">The sequence shown here is derived from an EMBL/GenBank/DDBJ whole genome shotgun (WGS) entry which is preliminary data.</text>
</comment>
<name>A0ABP0NFD4_9DINO</name>
<feature type="chain" id="PRO_5045548239" evidence="1">
    <location>
        <begin position="18"/>
        <end position="184"/>
    </location>
</feature>
<evidence type="ECO:0000313" key="2">
    <source>
        <dbReference type="EMBL" id="CAK9062133.1"/>
    </source>
</evidence>
<evidence type="ECO:0000313" key="3">
    <source>
        <dbReference type="Proteomes" id="UP001642484"/>
    </source>
</evidence>
<feature type="signal peptide" evidence="1">
    <location>
        <begin position="1"/>
        <end position="17"/>
    </location>
</feature>
<proteinExistence type="predicted"/>
<keyword evidence="3" id="KW-1185">Reference proteome</keyword>
<dbReference type="EMBL" id="CAXAMN010021676">
    <property type="protein sequence ID" value="CAK9062133.1"/>
    <property type="molecule type" value="Genomic_DNA"/>
</dbReference>
<dbReference type="Proteomes" id="UP001642484">
    <property type="component" value="Unassembled WGS sequence"/>
</dbReference>
<evidence type="ECO:0000256" key="1">
    <source>
        <dbReference type="SAM" id="SignalP"/>
    </source>
</evidence>
<accession>A0ABP0NFD4</accession>
<sequence>MFSVQKLVVLCVSSALAKQYGVAASGKVEQFEGVPPEAALAESEPPDRYFVAPAVDVSSASAQDSNTALPKCFGTIINNCTSDDPCGKGGYCTNTFHRCTALGPGVFQQCGNSQGECQAESKCYLECRGNLLSGSACMDREVLTGTDCNNGYVKGGDRGIACKVDPDDPTRCIEKHQCILPAGV</sequence>
<gene>
    <name evidence="2" type="ORF">CCMP2556_LOCUS30560</name>
</gene>